<comment type="subcellular location">
    <subcellularLocation>
        <location evidence="1">Cell envelope</location>
    </subcellularLocation>
</comment>
<dbReference type="InParanoid" id="A0A543ARL6"/>
<accession>A0A543ARL6</accession>
<proteinExistence type="inferred from homology"/>
<dbReference type="PANTHER" id="PTHR43649">
    <property type="entry name" value="ARABINOSE-BINDING PROTEIN-RELATED"/>
    <property type="match status" value="1"/>
</dbReference>
<dbReference type="EMBL" id="VFOW01000001">
    <property type="protein sequence ID" value="TQL75219.1"/>
    <property type="molecule type" value="Genomic_DNA"/>
</dbReference>
<gene>
    <name evidence="6" type="ORF">FB566_0716</name>
</gene>
<dbReference type="Gene3D" id="3.40.190.10">
    <property type="entry name" value="Periplasmic binding protein-like II"/>
    <property type="match status" value="2"/>
</dbReference>
<dbReference type="OrthoDB" id="9780991at2"/>
<feature type="chain" id="PRO_5039675561" evidence="5">
    <location>
        <begin position="22"/>
        <end position="457"/>
    </location>
</feature>
<dbReference type="SUPFAM" id="SSF53850">
    <property type="entry name" value="Periplasmic binding protein-like II"/>
    <property type="match status" value="1"/>
</dbReference>
<evidence type="ECO:0000256" key="2">
    <source>
        <dbReference type="ARBA" id="ARBA00008520"/>
    </source>
</evidence>
<dbReference type="AlphaFoldDB" id="A0A543ARL6"/>
<dbReference type="InterPro" id="IPR006059">
    <property type="entry name" value="SBP"/>
</dbReference>
<evidence type="ECO:0000313" key="7">
    <source>
        <dbReference type="Proteomes" id="UP000317043"/>
    </source>
</evidence>
<dbReference type="PROSITE" id="PS51257">
    <property type="entry name" value="PROKAR_LIPOPROTEIN"/>
    <property type="match status" value="1"/>
</dbReference>
<dbReference type="FunCoup" id="A0A543ARL6">
    <property type="interactions" value="47"/>
</dbReference>
<evidence type="ECO:0000256" key="3">
    <source>
        <dbReference type="ARBA" id="ARBA00022448"/>
    </source>
</evidence>
<evidence type="ECO:0000256" key="5">
    <source>
        <dbReference type="SAM" id="SignalP"/>
    </source>
</evidence>
<keyword evidence="3" id="KW-0813">Transport</keyword>
<dbReference type="Pfam" id="PF13416">
    <property type="entry name" value="SBP_bac_8"/>
    <property type="match status" value="1"/>
</dbReference>
<keyword evidence="7" id="KW-1185">Reference proteome</keyword>
<dbReference type="PANTHER" id="PTHR43649:SF31">
    <property type="entry name" value="SN-GLYCEROL-3-PHOSPHATE-BINDING PERIPLASMIC PROTEIN UGPB"/>
    <property type="match status" value="1"/>
</dbReference>
<feature type="signal peptide" evidence="5">
    <location>
        <begin position="1"/>
        <end position="21"/>
    </location>
</feature>
<comment type="similarity">
    <text evidence="2">Belongs to the bacterial solute-binding protein 1 family.</text>
</comment>
<dbReference type="InterPro" id="IPR050490">
    <property type="entry name" value="Bact_solute-bd_prot1"/>
</dbReference>
<reference evidence="6 7" key="1">
    <citation type="submission" date="2019-06" db="EMBL/GenBank/DDBJ databases">
        <title>Sequencing the genomes of 1000 actinobacteria strains.</title>
        <authorList>
            <person name="Klenk H.-P."/>
        </authorList>
    </citation>
    <scope>NUCLEOTIDE SEQUENCE [LARGE SCALE GENOMIC DNA]</scope>
    <source>
        <strain evidence="6 7">DSM 45928</strain>
    </source>
</reference>
<keyword evidence="4 5" id="KW-0732">Signal</keyword>
<comment type="caution">
    <text evidence="6">The sequence shown here is derived from an EMBL/GenBank/DDBJ whole genome shotgun (WGS) entry which is preliminary data.</text>
</comment>
<protein>
    <submittedName>
        <fullName evidence="6">Carbohydrate ABC transporter substrate-binding protein (CUT1 family)</fullName>
    </submittedName>
</protein>
<evidence type="ECO:0000313" key="6">
    <source>
        <dbReference type="EMBL" id="TQL75219.1"/>
    </source>
</evidence>
<organism evidence="6 7">
    <name type="scientific">Stackebrandtia endophytica</name>
    <dbReference type="NCBI Taxonomy" id="1496996"/>
    <lineage>
        <taxon>Bacteria</taxon>
        <taxon>Bacillati</taxon>
        <taxon>Actinomycetota</taxon>
        <taxon>Actinomycetes</taxon>
        <taxon>Glycomycetales</taxon>
        <taxon>Glycomycetaceae</taxon>
        <taxon>Stackebrandtia</taxon>
    </lineage>
</organism>
<evidence type="ECO:0000256" key="4">
    <source>
        <dbReference type="ARBA" id="ARBA00022729"/>
    </source>
</evidence>
<name>A0A543ARL6_9ACTN</name>
<dbReference type="GO" id="GO:0030313">
    <property type="term" value="C:cell envelope"/>
    <property type="evidence" value="ECO:0007669"/>
    <property type="project" value="UniProtKB-SubCell"/>
</dbReference>
<dbReference type="RefSeq" id="WP_142034924.1">
    <property type="nucleotide sequence ID" value="NZ_JBHTGS010000001.1"/>
</dbReference>
<evidence type="ECO:0000256" key="1">
    <source>
        <dbReference type="ARBA" id="ARBA00004196"/>
    </source>
</evidence>
<sequence>MRRVRALIGAATAAALTIGLAACNGGSSSAEDNRIDVWIGFTDYRLDWAKQRAVEFVEKHPEYTVNVEGYDSYEVLFDALTAASQQGDPPTIVQNFEAATQESRDAVNADGERLFIPVEEAIDGRDEILGEPVVLNDIVDAARNYYTVDGQFSSMPWNTSTPVFYSNSTYLEEAGVEEPPSTWEDLRDACEKIMKLDDGPKNCVSWPNHAWFPEQVLAEQGGLLADQNNGRDGRAENIDLTSPEWLSFIEYWQEMYDEGYYYYSGVQEDWDGPKNAFGGQEVAFLMTSSGDATAVVSEAQQVGFDVDVTRYPVFADAPYAGNLIGGATLWLVDGLGESTQDGALAFMQFLNNPENAADWHRTTGYIPITNSAVELLESEGWYDENPYQRVATDQLALSDGSPAAAGVLLGSFVAIRAEVTQAVEDILTTGADPAERFAEAETSAQSLLDDYNLLYTE</sequence>
<dbReference type="Proteomes" id="UP000317043">
    <property type="component" value="Unassembled WGS sequence"/>
</dbReference>